<evidence type="ECO:0000313" key="3">
    <source>
        <dbReference type="EMBL" id="CAB4205187.1"/>
    </source>
</evidence>
<name>A0A6J5RVD8_9CAUD</name>
<protein>
    <submittedName>
        <fullName evidence="2">Uncharacterized protein</fullName>
    </submittedName>
</protein>
<dbReference type="EMBL" id="LR797149">
    <property type="protein sequence ID" value="CAB4190512.1"/>
    <property type="molecule type" value="Genomic_DNA"/>
</dbReference>
<reference evidence="2" key="1">
    <citation type="submission" date="2020-05" db="EMBL/GenBank/DDBJ databases">
        <authorList>
            <person name="Chiriac C."/>
            <person name="Salcher M."/>
            <person name="Ghai R."/>
            <person name="Kavagutti S V."/>
        </authorList>
    </citation>
    <scope>NUCLEOTIDE SEQUENCE</scope>
</reference>
<organism evidence="2">
    <name type="scientific">uncultured Caudovirales phage</name>
    <dbReference type="NCBI Taxonomy" id="2100421"/>
    <lineage>
        <taxon>Viruses</taxon>
        <taxon>Duplodnaviria</taxon>
        <taxon>Heunggongvirae</taxon>
        <taxon>Uroviricota</taxon>
        <taxon>Caudoviricetes</taxon>
        <taxon>Peduoviridae</taxon>
        <taxon>Maltschvirus</taxon>
        <taxon>Maltschvirus maltsch</taxon>
    </lineage>
</organism>
<proteinExistence type="predicted"/>
<dbReference type="EMBL" id="LR797238">
    <property type="protein sequence ID" value="CAB4196235.1"/>
    <property type="molecule type" value="Genomic_DNA"/>
</dbReference>
<accession>A0A6J5RVD8</accession>
<evidence type="ECO:0000313" key="2">
    <source>
        <dbReference type="EMBL" id="CAB4196235.1"/>
    </source>
</evidence>
<gene>
    <name evidence="1" type="ORF">UFOVP1195_69</name>
    <name evidence="2" type="ORF">UFOVP1288_69</name>
    <name evidence="3" type="ORF">UFOVP1409_69</name>
</gene>
<evidence type="ECO:0000313" key="1">
    <source>
        <dbReference type="EMBL" id="CAB4190512.1"/>
    </source>
</evidence>
<sequence>MSNDLLKYLSDKIQEERGIITEDTALGKAKDFGDYKYACGIVRGLLIANNLIIETAQRMETDND</sequence>
<dbReference type="EMBL" id="LR797352">
    <property type="protein sequence ID" value="CAB4205187.1"/>
    <property type="molecule type" value="Genomic_DNA"/>
</dbReference>